<proteinExistence type="inferred from homology"/>
<comment type="subcellular location">
    <subcellularLocation>
        <location evidence="5">Secreted</location>
    </subcellularLocation>
    <subcellularLocation>
        <location evidence="5">Bacterial flagellum</location>
    </subcellularLocation>
</comment>
<dbReference type="Proteomes" id="UP000092884">
    <property type="component" value="Chromosome"/>
</dbReference>
<evidence type="ECO:0000313" key="8">
    <source>
        <dbReference type="EMBL" id="ANV97579.1"/>
    </source>
</evidence>
<comment type="function">
    <text evidence="5">Required for morphogenesis and for the elongation of the flagellar filament by facilitating polymerization of the flagellin monomers at the tip of growing filament. Forms a capping structure, which prevents flagellin subunits (transported through the central channel of the flagellum) from leaking out without polymerization at the distal end.</text>
</comment>
<organism evidence="8 9">
    <name type="scientific">Helicobacter enhydrae</name>
    <dbReference type="NCBI Taxonomy" id="222136"/>
    <lineage>
        <taxon>Bacteria</taxon>
        <taxon>Pseudomonadati</taxon>
        <taxon>Campylobacterota</taxon>
        <taxon>Epsilonproteobacteria</taxon>
        <taxon>Campylobacterales</taxon>
        <taxon>Helicobacteraceae</taxon>
        <taxon>Helicobacter</taxon>
    </lineage>
</organism>
<evidence type="ECO:0000256" key="2">
    <source>
        <dbReference type="ARBA" id="ARBA00011255"/>
    </source>
</evidence>
<protein>
    <recommendedName>
        <fullName evidence="5">Flagellar hook-associated protein 2</fullName>
        <shortName evidence="5">HAP2</shortName>
    </recommendedName>
    <alternativeName>
        <fullName evidence="5">Flagellar cap protein</fullName>
    </alternativeName>
</protein>
<accession>A0A1B1U4A6</accession>
<evidence type="ECO:0000256" key="5">
    <source>
        <dbReference type="RuleBase" id="RU362066"/>
    </source>
</evidence>
<keyword evidence="8" id="KW-0966">Cell projection</keyword>
<dbReference type="Pfam" id="PF02465">
    <property type="entry name" value="FliD_N"/>
    <property type="match status" value="1"/>
</dbReference>
<dbReference type="GO" id="GO:0009424">
    <property type="term" value="C:bacterial-type flagellum hook"/>
    <property type="evidence" value="ECO:0007669"/>
    <property type="project" value="UniProtKB-UniRule"/>
</dbReference>
<name>A0A1B1U4A6_9HELI</name>
<reference evidence="9" key="1">
    <citation type="submission" date="2016-07" db="EMBL/GenBank/DDBJ databases">
        <authorList>
            <person name="Florea S."/>
            <person name="Webb J.S."/>
            <person name="Jaromczyk J."/>
            <person name="Schardl C.L."/>
        </authorList>
    </citation>
    <scope>NUCLEOTIDE SEQUENCE [LARGE SCALE GENOMIC DNA]</scope>
    <source>
        <strain evidence="9">MIT 01-6242</strain>
    </source>
</reference>
<dbReference type="KEGG" id="het:BBW65_01585"/>
<dbReference type="STRING" id="222136.BBW65_01585"/>
<keyword evidence="5" id="KW-0964">Secreted</keyword>
<evidence type="ECO:0000256" key="3">
    <source>
        <dbReference type="ARBA" id="ARBA00023054"/>
    </source>
</evidence>
<dbReference type="OrthoDB" id="1530at2"/>
<comment type="subunit">
    <text evidence="2 5">Homopentamer.</text>
</comment>
<feature type="domain" description="Flagellar hook-associated protein 2 N-terminal" evidence="6">
    <location>
        <begin position="18"/>
        <end position="109"/>
    </location>
</feature>
<gene>
    <name evidence="8" type="primary">fliD</name>
    <name evidence="8" type="ORF">BBW65_01585</name>
</gene>
<dbReference type="GO" id="GO:0005576">
    <property type="term" value="C:extracellular region"/>
    <property type="evidence" value="ECO:0007669"/>
    <property type="project" value="UniProtKB-SubCell"/>
</dbReference>
<evidence type="ECO:0000259" key="6">
    <source>
        <dbReference type="Pfam" id="PF02465"/>
    </source>
</evidence>
<evidence type="ECO:0000256" key="1">
    <source>
        <dbReference type="ARBA" id="ARBA00009764"/>
    </source>
</evidence>
<dbReference type="PANTHER" id="PTHR30288:SF0">
    <property type="entry name" value="FLAGELLAR HOOK-ASSOCIATED PROTEIN 2"/>
    <property type="match status" value="1"/>
</dbReference>
<dbReference type="AlphaFoldDB" id="A0A1B1U4A6"/>
<dbReference type="InterPro" id="IPR010809">
    <property type="entry name" value="FliD_C"/>
</dbReference>
<dbReference type="GO" id="GO:0071973">
    <property type="term" value="P:bacterial-type flagellum-dependent cell motility"/>
    <property type="evidence" value="ECO:0007669"/>
    <property type="project" value="TreeGrafter"/>
</dbReference>
<dbReference type="PANTHER" id="PTHR30288">
    <property type="entry name" value="FLAGELLAR CAP/ASSEMBLY PROTEIN FLID"/>
    <property type="match status" value="1"/>
</dbReference>
<keyword evidence="8" id="KW-0969">Cilium</keyword>
<evidence type="ECO:0000313" key="9">
    <source>
        <dbReference type="Proteomes" id="UP000092884"/>
    </source>
</evidence>
<dbReference type="Pfam" id="PF07195">
    <property type="entry name" value="FliD_C"/>
    <property type="match status" value="1"/>
</dbReference>
<keyword evidence="4 5" id="KW-0975">Bacterial flagellum</keyword>
<comment type="similarity">
    <text evidence="1 5">Belongs to the FliD family.</text>
</comment>
<evidence type="ECO:0000259" key="7">
    <source>
        <dbReference type="Pfam" id="PF07195"/>
    </source>
</evidence>
<evidence type="ECO:0000256" key="4">
    <source>
        <dbReference type="ARBA" id="ARBA00023143"/>
    </source>
</evidence>
<keyword evidence="3 5" id="KW-0175">Coiled coil</keyword>
<dbReference type="EMBL" id="CP016503">
    <property type="protein sequence ID" value="ANV97579.1"/>
    <property type="molecule type" value="Genomic_DNA"/>
</dbReference>
<dbReference type="GO" id="GO:0009421">
    <property type="term" value="C:bacterial-type flagellum filament cap"/>
    <property type="evidence" value="ECO:0007669"/>
    <property type="project" value="InterPro"/>
</dbReference>
<dbReference type="GO" id="GO:0007155">
    <property type="term" value="P:cell adhesion"/>
    <property type="evidence" value="ECO:0007669"/>
    <property type="project" value="InterPro"/>
</dbReference>
<keyword evidence="8" id="KW-0282">Flagellum</keyword>
<dbReference type="InterPro" id="IPR003481">
    <property type="entry name" value="FliD_N"/>
</dbReference>
<dbReference type="InterPro" id="IPR040026">
    <property type="entry name" value="FliD"/>
</dbReference>
<feature type="coiled-coil region" evidence="5">
    <location>
        <begin position="629"/>
        <end position="656"/>
    </location>
</feature>
<sequence length="678" mass="74028">MAMGKLSSLGVGSNVLNYDVIEKLKKSDEKAMIEPIDRKMKENVEKQAELVSIISMIDTMRGDAQTLSDYSSYIKRKTSVSGEGVTATASPGVPIQDIAIQVKQVAKNDINEVGTKFESRDSVFTESDTRLSFYAGGQRHTINIKAGTTLGDLAQMITDQSGNKAIGIVMKTGGANPYQLMINSKETGEENRIYFGATYQSKEIKSGPISLGEGDLELILKDKQGLDQSVMVTLPQTLETSKSSDNAQALKEAILQAIEENAELADLLGSDINVGVGVGGKSLVINDRRGYEVQVLGTKAKELGFEDTQSPEDNLITGKSAVEKGKINGRININGIPLNLADLTSSSQSGAQNAQKIVEALDNVSDIRVYTDKDGRLVFNSSNGEIFIKAEDEEGREALAKLGLAEGTFAEYSKTQEGIFKFKNIQAGQDAVLTYNGATVVRPKNSINDVVGGVNLEITAPTPEGQEVTINVLPDNENIIEEVKAFVEKYNELIPKLIEDTRYDPETKVAGIFNGVSFIRMIRSSINQIFSYTSGSGLETKSLFKYGLSLDDNSKVVFDEAKLSSALSSDPDGVRDFFVGVDKSVLGKDTRVGGVFRMLNETLDGMVKGSNSSLKLYEQNLTRDDKRLREDRKRTMERLNNRYESMAERFASYDSQIAKTNNSFNSVQMMINQATKGK</sequence>
<feature type="domain" description="Flagellar hook-associated protein 2 C-terminal" evidence="7">
    <location>
        <begin position="428"/>
        <end position="661"/>
    </location>
</feature>
<dbReference type="NCBIfam" id="NF006282">
    <property type="entry name" value="PRK08453.1"/>
    <property type="match status" value="1"/>
</dbReference>
<keyword evidence="9" id="KW-1185">Reference proteome</keyword>